<comment type="caution">
    <text evidence="1">The sequence shown here is derived from an EMBL/GenBank/DDBJ whole genome shotgun (WGS) entry which is preliminary data.</text>
</comment>
<accession>A0AAV2RWF5</accession>
<protein>
    <submittedName>
        <fullName evidence="1">Uncharacterized protein</fullName>
    </submittedName>
</protein>
<keyword evidence="2" id="KW-1185">Reference proteome</keyword>
<dbReference type="EMBL" id="CAXKWB010032796">
    <property type="protein sequence ID" value="CAL4141913.1"/>
    <property type="molecule type" value="Genomic_DNA"/>
</dbReference>
<organism evidence="1 2">
    <name type="scientific">Meganyctiphanes norvegica</name>
    <name type="common">Northern krill</name>
    <name type="synonym">Thysanopoda norvegica</name>
    <dbReference type="NCBI Taxonomy" id="48144"/>
    <lineage>
        <taxon>Eukaryota</taxon>
        <taxon>Metazoa</taxon>
        <taxon>Ecdysozoa</taxon>
        <taxon>Arthropoda</taxon>
        <taxon>Crustacea</taxon>
        <taxon>Multicrustacea</taxon>
        <taxon>Malacostraca</taxon>
        <taxon>Eumalacostraca</taxon>
        <taxon>Eucarida</taxon>
        <taxon>Euphausiacea</taxon>
        <taxon>Euphausiidae</taxon>
        <taxon>Meganyctiphanes</taxon>
    </lineage>
</organism>
<reference evidence="1 2" key="1">
    <citation type="submission" date="2024-05" db="EMBL/GenBank/DDBJ databases">
        <authorList>
            <person name="Wallberg A."/>
        </authorList>
    </citation>
    <scope>NUCLEOTIDE SEQUENCE [LARGE SCALE GENOMIC DNA]</scope>
</reference>
<evidence type="ECO:0000313" key="2">
    <source>
        <dbReference type="Proteomes" id="UP001497623"/>
    </source>
</evidence>
<evidence type="ECO:0000313" key="1">
    <source>
        <dbReference type="EMBL" id="CAL4141913.1"/>
    </source>
</evidence>
<name>A0AAV2RWF5_MEGNR</name>
<sequence length="103" mass="12320">MTWQPKHKVNLRYYSCLGPPHLPMGTENQFFRKYTFHPFILALSHKQSYLNTFSYLCKTPVALRTADMNVRPLDTKIVNETFTFFFKGCHPLKNWRRVVTLFF</sequence>
<gene>
    <name evidence="1" type="ORF">MNOR_LOCUS28946</name>
</gene>
<dbReference type="Proteomes" id="UP001497623">
    <property type="component" value="Unassembled WGS sequence"/>
</dbReference>
<dbReference type="AlphaFoldDB" id="A0AAV2RWF5"/>
<proteinExistence type="predicted"/>